<accession>A0A812V551</accession>
<gene>
    <name evidence="2" type="primary">ARIA</name>
    <name evidence="2" type="ORF">SNEC2469_LOCUS17538</name>
</gene>
<dbReference type="SMART" id="SM00225">
    <property type="entry name" value="BTB"/>
    <property type="match status" value="1"/>
</dbReference>
<dbReference type="SUPFAM" id="SSF54695">
    <property type="entry name" value="POZ domain"/>
    <property type="match status" value="1"/>
</dbReference>
<organism evidence="2 3">
    <name type="scientific">Symbiodinium necroappetens</name>
    <dbReference type="NCBI Taxonomy" id="1628268"/>
    <lineage>
        <taxon>Eukaryota</taxon>
        <taxon>Sar</taxon>
        <taxon>Alveolata</taxon>
        <taxon>Dinophyceae</taxon>
        <taxon>Suessiales</taxon>
        <taxon>Symbiodiniaceae</taxon>
        <taxon>Symbiodinium</taxon>
    </lineage>
</organism>
<sequence>MLSDRIRGLFQTCQFFDMFVTVGNARFPCHQAVLAASSDWLRSNLKSLLRAQSPDSGQSPAPSELRLDISNPEAVLCLLDAAYELGDERPIPHAALADVLRVSQMLQVRQLEEKAVKSLAMEITSENFLERLDLCVEFNLIFLYERILRHLHKQGKLLEVCRCEEIV</sequence>
<dbReference type="OrthoDB" id="6102916at2759"/>
<dbReference type="PROSITE" id="PS50097">
    <property type="entry name" value="BTB"/>
    <property type="match status" value="1"/>
</dbReference>
<dbReference type="InterPro" id="IPR000210">
    <property type="entry name" value="BTB/POZ_dom"/>
</dbReference>
<dbReference type="CDD" id="cd18186">
    <property type="entry name" value="BTB_POZ_ZBTB_KLHL-like"/>
    <property type="match status" value="1"/>
</dbReference>
<protein>
    <submittedName>
        <fullName evidence="2">ARIA protein</fullName>
    </submittedName>
</protein>
<dbReference type="InterPro" id="IPR011333">
    <property type="entry name" value="SKP1/BTB/POZ_sf"/>
</dbReference>
<evidence type="ECO:0000259" key="1">
    <source>
        <dbReference type="PROSITE" id="PS50097"/>
    </source>
</evidence>
<evidence type="ECO:0000313" key="2">
    <source>
        <dbReference type="EMBL" id="CAE7617915.1"/>
    </source>
</evidence>
<reference evidence="2" key="1">
    <citation type="submission" date="2021-02" db="EMBL/GenBank/DDBJ databases">
        <authorList>
            <person name="Dougan E. K."/>
            <person name="Rhodes N."/>
            <person name="Thang M."/>
            <person name="Chan C."/>
        </authorList>
    </citation>
    <scope>NUCLEOTIDE SEQUENCE</scope>
</reference>
<feature type="domain" description="BTB" evidence="1">
    <location>
        <begin position="16"/>
        <end position="83"/>
    </location>
</feature>
<dbReference type="Pfam" id="PF00651">
    <property type="entry name" value="BTB"/>
    <property type="match status" value="1"/>
</dbReference>
<proteinExistence type="predicted"/>
<keyword evidence="3" id="KW-1185">Reference proteome</keyword>
<dbReference type="EMBL" id="CAJNJA010029045">
    <property type="protein sequence ID" value="CAE7617915.1"/>
    <property type="molecule type" value="Genomic_DNA"/>
</dbReference>
<evidence type="ECO:0000313" key="3">
    <source>
        <dbReference type="Proteomes" id="UP000601435"/>
    </source>
</evidence>
<dbReference type="AlphaFoldDB" id="A0A812V551"/>
<comment type="caution">
    <text evidence="2">The sequence shown here is derived from an EMBL/GenBank/DDBJ whole genome shotgun (WGS) entry which is preliminary data.</text>
</comment>
<dbReference type="Proteomes" id="UP000601435">
    <property type="component" value="Unassembled WGS sequence"/>
</dbReference>
<name>A0A812V551_9DINO</name>
<dbReference type="Gene3D" id="3.30.710.10">
    <property type="entry name" value="Potassium Channel Kv1.1, Chain A"/>
    <property type="match status" value="1"/>
</dbReference>
<feature type="non-terminal residue" evidence="2">
    <location>
        <position position="1"/>
    </location>
</feature>